<accession>A0ABP6DEI6</accession>
<sequence length="223" mass="24743">MPSPFERLTEMAEERRRRSAANWVENELREAEGAVRDKWKRMADLRDSRNHLRDNYTDTAADLGTWQEQREEIQQVIQEEKRATAHWRKTAHDLSRGVSPLKLRLKGTSSAQVLQVIASRSAQFGNDLRDIRDAIDPLVNEEPPSVLPQYSPLAPQQSASAAQAHLAAAALDALPSATQGRDSTPSAPPPPYSPSPHSPTPSVTPAFQGPRALQGPEPRPRSR</sequence>
<feature type="region of interest" description="Disordered" evidence="1">
    <location>
        <begin position="139"/>
        <end position="223"/>
    </location>
</feature>
<feature type="compositionally biased region" description="Pro residues" evidence="1">
    <location>
        <begin position="186"/>
        <end position="199"/>
    </location>
</feature>
<organism evidence="2 3">
    <name type="scientific">Streptomyces axinellae</name>
    <dbReference type="NCBI Taxonomy" id="552788"/>
    <lineage>
        <taxon>Bacteria</taxon>
        <taxon>Bacillati</taxon>
        <taxon>Actinomycetota</taxon>
        <taxon>Actinomycetes</taxon>
        <taxon>Kitasatosporales</taxon>
        <taxon>Streptomycetaceae</taxon>
        <taxon>Streptomyces</taxon>
    </lineage>
</organism>
<evidence type="ECO:0000256" key="1">
    <source>
        <dbReference type="SAM" id="MobiDB-lite"/>
    </source>
</evidence>
<proteinExistence type="predicted"/>
<evidence type="ECO:0000313" key="2">
    <source>
        <dbReference type="EMBL" id="GAA2637881.1"/>
    </source>
</evidence>
<feature type="compositionally biased region" description="Low complexity" evidence="1">
    <location>
        <begin position="148"/>
        <end position="177"/>
    </location>
</feature>
<evidence type="ECO:0000313" key="3">
    <source>
        <dbReference type="Proteomes" id="UP001501447"/>
    </source>
</evidence>
<comment type="caution">
    <text evidence="2">The sequence shown here is derived from an EMBL/GenBank/DDBJ whole genome shotgun (WGS) entry which is preliminary data.</text>
</comment>
<reference evidence="3" key="1">
    <citation type="journal article" date="2019" name="Int. J. Syst. Evol. Microbiol.">
        <title>The Global Catalogue of Microorganisms (GCM) 10K type strain sequencing project: providing services to taxonomists for standard genome sequencing and annotation.</title>
        <authorList>
            <consortium name="The Broad Institute Genomics Platform"/>
            <consortium name="The Broad Institute Genome Sequencing Center for Infectious Disease"/>
            <person name="Wu L."/>
            <person name="Ma J."/>
        </authorList>
    </citation>
    <scope>NUCLEOTIDE SEQUENCE [LARGE SCALE GENOMIC DNA]</scope>
    <source>
        <strain evidence="3">JCM 16373</strain>
    </source>
</reference>
<gene>
    <name evidence="2" type="ORF">GCM10009863_63300</name>
</gene>
<keyword evidence="3" id="KW-1185">Reference proteome</keyword>
<dbReference type="EMBL" id="BAAARJ010000031">
    <property type="protein sequence ID" value="GAA2637881.1"/>
    <property type="molecule type" value="Genomic_DNA"/>
</dbReference>
<dbReference type="Proteomes" id="UP001501447">
    <property type="component" value="Unassembled WGS sequence"/>
</dbReference>
<protein>
    <submittedName>
        <fullName evidence="2">Uncharacterized protein</fullName>
    </submittedName>
</protein>
<name>A0ABP6DEI6_9ACTN</name>